<dbReference type="EMBL" id="CDMY01000223">
    <property type="protein sequence ID" value="CEL94592.1"/>
    <property type="molecule type" value="Genomic_DNA"/>
</dbReference>
<dbReference type="GO" id="GO:0034198">
    <property type="term" value="P:cellular response to amino acid starvation"/>
    <property type="evidence" value="ECO:0007669"/>
    <property type="project" value="TreeGrafter"/>
</dbReference>
<dbReference type="Pfam" id="PF03666">
    <property type="entry name" value="NPR3"/>
    <property type="match status" value="2"/>
</dbReference>
<feature type="region of interest" description="Disordered" evidence="2">
    <location>
        <begin position="121"/>
        <end position="182"/>
    </location>
</feature>
<dbReference type="GO" id="GO:1904262">
    <property type="term" value="P:negative regulation of TORC1 signaling"/>
    <property type="evidence" value="ECO:0007669"/>
    <property type="project" value="TreeGrafter"/>
</dbReference>
<dbReference type="GO" id="GO:1990130">
    <property type="term" value="C:GATOR1 complex"/>
    <property type="evidence" value="ECO:0007669"/>
    <property type="project" value="TreeGrafter"/>
</dbReference>
<dbReference type="AlphaFoldDB" id="A0A0G4EFW9"/>
<dbReference type="InParanoid" id="A0A0G4EFW9"/>
<evidence type="ECO:0000256" key="1">
    <source>
        <dbReference type="RuleBase" id="RU368069"/>
    </source>
</evidence>
<feature type="region of interest" description="Disordered" evidence="2">
    <location>
        <begin position="726"/>
        <end position="757"/>
    </location>
</feature>
<feature type="region of interest" description="Disordered" evidence="2">
    <location>
        <begin position="842"/>
        <end position="861"/>
    </location>
</feature>
<dbReference type="STRING" id="1169540.A0A0G4EFW9"/>
<feature type="region of interest" description="Disordered" evidence="2">
    <location>
        <begin position="196"/>
        <end position="219"/>
    </location>
</feature>
<dbReference type="InterPro" id="IPR005365">
    <property type="entry name" value="Npr3"/>
</dbReference>
<evidence type="ECO:0000313" key="4">
    <source>
        <dbReference type="Proteomes" id="UP000041254"/>
    </source>
</evidence>
<feature type="compositionally biased region" description="Pro residues" evidence="2">
    <location>
        <begin position="203"/>
        <end position="212"/>
    </location>
</feature>
<name>A0A0G4EFW9_VITBC</name>
<dbReference type="VEuPathDB" id="CryptoDB:Vbra_11634"/>
<feature type="compositionally biased region" description="Polar residues" evidence="2">
    <location>
        <begin position="624"/>
        <end position="634"/>
    </location>
</feature>
<accession>A0A0G4EFW9</accession>
<proteinExistence type="inferred from homology"/>
<feature type="compositionally biased region" description="Basic and acidic residues" evidence="2">
    <location>
        <begin position="308"/>
        <end position="325"/>
    </location>
</feature>
<gene>
    <name evidence="3" type="ORF">Vbra_11634</name>
</gene>
<protein>
    <submittedName>
        <fullName evidence="3">Uncharacterized protein</fullName>
    </submittedName>
</protein>
<dbReference type="GO" id="GO:0038202">
    <property type="term" value="P:TORC1 signaling"/>
    <property type="evidence" value="ECO:0007669"/>
    <property type="project" value="TreeGrafter"/>
</dbReference>
<dbReference type="GO" id="GO:0010508">
    <property type="term" value="P:positive regulation of autophagy"/>
    <property type="evidence" value="ECO:0007669"/>
    <property type="project" value="TreeGrafter"/>
</dbReference>
<organism evidence="3 4">
    <name type="scientific">Vitrella brassicaformis (strain CCMP3155)</name>
    <dbReference type="NCBI Taxonomy" id="1169540"/>
    <lineage>
        <taxon>Eukaryota</taxon>
        <taxon>Sar</taxon>
        <taxon>Alveolata</taxon>
        <taxon>Colpodellida</taxon>
        <taxon>Vitrellaceae</taxon>
        <taxon>Vitrella</taxon>
    </lineage>
</organism>
<feature type="region of interest" description="Disordered" evidence="2">
    <location>
        <begin position="624"/>
        <end position="657"/>
    </location>
</feature>
<dbReference type="Proteomes" id="UP000041254">
    <property type="component" value="Unassembled WGS sequence"/>
</dbReference>
<evidence type="ECO:0000256" key="2">
    <source>
        <dbReference type="SAM" id="MobiDB-lite"/>
    </source>
</evidence>
<reference evidence="3 4" key="1">
    <citation type="submission" date="2014-11" db="EMBL/GenBank/DDBJ databases">
        <authorList>
            <person name="Zhu J."/>
            <person name="Qi W."/>
            <person name="Song R."/>
        </authorList>
    </citation>
    <scope>NUCLEOTIDE SEQUENCE [LARGE SCALE GENOMIC DNA]</scope>
</reference>
<feature type="region of interest" description="Disordered" evidence="2">
    <location>
        <begin position="308"/>
        <end position="345"/>
    </location>
</feature>
<dbReference type="OrthoDB" id="18648at2759"/>
<dbReference type="PANTHER" id="PTHR13153">
    <property type="entry name" value="CGTHBA PROTEIN -14 GENE PROTEIN"/>
    <property type="match status" value="1"/>
</dbReference>
<keyword evidence="4" id="KW-1185">Reference proteome</keyword>
<dbReference type="PANTHER" id="PTHR13153:SF5">
    <property type="entry name" value="GATOR COMPLEX PROTEIN NPRL3"/>
    <property type="match status" value="1"/>
</dbReference>
<comment type="similarity">
    <text evidence="1">Belongs to the NPR3 family.</text>
</comment>
<evidence type="ECO:0000313" key="3">
    <source>
        <dbReference type="EMBL" id="CEL94592.1"/>
    </source>
</evidence>
<sequence>MHPLEATSSRLLGVVFVAQRPSSEAEVIFQYPPPCEVVDRPSDQASRSESIEARLAWDVFGIDCRYFAKLMLPHPQLCNRGFELEVDAGDKMLPMFHVGGVHTHNHLRIVNFPFLLNRDREHPDHTHPHPHPYASLSRPVHPASSHHSTHHPHQHQHHDEDSLPPRTPSAPIHPVSVSQQLSQHANNALTVPVNATEGVESCPPSPLQPPAPGAAGSDAGGAGFAATGGGGVGVGGLGVTGHLGSDKIHKFSVVLVFDSRETTDVETFFQIEQNFSKALLVAEERFEHLSQEVDKITGLINDFTKKYFKQHEGRPDRDHTGDSPRAHRTSPQPPPTAPAAADLSGDGVEVGVSGLDEEGRLTLRGLMDRILDKSSLAQNLKSLYEQLQTSRSAQLLIHGCIACRLSTYPIQHIPAPPPHCALALLWPIHQLQKDLPIDSASSVRRLCDAANPHKSLKELVVDLCIPVQTIIRIAQHLVYWRAAKVVDTLQDEQVYSVISVFYDKVHQGDVMAEYVRTFPTCPPLLQLFSLFTPQATVREVRYRFISLMGRAVRVSPDNRTLAKLFDDIMAWLVAKGLLVRVRDYFCFLPPSHLSLSLAPTASLPSPHPHPHPGSFPLLRADGQSASLERTSSEPPHQAEVIHESARAPPPSSSRRLDYGRPQLVERRASKEQQVHGHGHMVGAAVRHLLKDHATCRAFIDFFLDSELECLYWVAKTQGLYESYEPVLRQQQQQQQQQQERSTHLPPHPHPHPHQLHMDEQRTWSDPWDAFELPEDDQADQERENENEPLVIVPSIVDHHLIALDHQQDEDPNHTPADKVGDDAVRRFEVFQRLLEDVRGQLLRPAKGPGTPEVRRGARGGTKKEPQVIDDLIFLMQFVAEFIWRGEDATTIRHDLWPDAIENDFRFAPPPSLSHSSASPRRTPSFVRFERLVRLPAQREMERGRVVDVLLCGEGSGGGGNEELEGVRCGPFVVFRGQ</sequence>
<feature type="compositionally biased region" description="Basic residues" evidence="2">
    <location>
        <begin position="147"/>
        <end position="156"/>
    </location>
</feature>
<feature type="compositionally biased region" description="Low complexity" evidence="2">
    <location>
        <begin position="729"/>
        <end position="738"/>
    </location>
</feature>